<comment type="subcellular location">
    <subcellularLocation>
        <location evidence="1">Cell membrane</location>
        <topology evidence="1">Multi-pass membrane protein</topology>
    </subcellularLocation>
</comment>
<dbReference type="Proteomes" id="UP000265955">
    <property type="component" value="Unassembled WGS sequence"/>
</dbReference>
<dbReference type="GO" id="GO:0005886">
    <property type="term" value="C:plasma membrane"/>
    <property type="evidence" value="ECO:0007669"/>
    <property type="project" value="UniProtKB-SubCell"/>
</dbReference>
<proteinExistence type="inferred from homology"/>
<keyword evidence="6 7" id="KW-0472">Membrane</keyword>
<dbReference type="EMBL" id="QYUO01000001">
    <property type="protein sequence ID" value="RJG00111.1"/>
    <property type="molecule type" value="Genomic_DNA"/>
</dbReference>
<feature type="transmembrane region" description="Helical" evidence="7">
    <location>
        <begin position="29"/>
        <end position="45"/>
    </location>
</feature>
<gene>
    <name evidence="8" type="ORF">D3871_12855</name>
</gene>
<name>A0A3A3FWV2_9BURK</name>
<evidence type="ECO:0000256" key="3">
    <source>
        <dbReference type="ARBA" id="ARBA00022475"/>
    </source>
</evidence>
<organism evidence="8 9">
    <name type="scientific">Noviherbaspirillum saxi</name>
    <dbReference type="NCBI Taxonomy" id="2320863"/>
    <lineage>
        <taxon>Bacteria</taxon>
        <taxon>Pseudomonadati</taxon>
        <taxon>Pseudomonadota</taxon>
        <taxon>Betaproteobacteria</taxon>
        <taxon>Burkholderiales</taxon>
        <taxon>Oxalobacteraceae</taxon>
        <taxon>Noviherbaspirillum</taxon>
    </lineage>
</organism>
<keyword evidence="9" id="KW-1185">Reference proteome</keyword>
<keyword evidence="4 7" id="KW-0812">Transmembrane</keyword>
<evidence type="ECO:0000256" key="4">
    <source>
        <dbReference type="ARBA" id="ARBA00022692"/>
    </source>
</evidence>
<keyword evidence="5 7" id="KW-1133">Transmembrane helix</keyword>
<reference evidence="9" key="1">
    <citation type="submission" date="2018-09" db="EMBL/GenBank/DDBJ databases">
        <authorList>
            <person name="Zhu H."/>
        </authorList>
    </citation>
    <scope>NUCLEOTIDE SEQUENCE [LARGE SCALE GENOMIC DNA]</scope>
    <source>
        <strain evidence="9">K1R23-30</strain>
    </source>
</reference>
<dbReference type="OrthoDB" id="8778751at2"/>
<dbReference type="PANTHER" id="PTHR33884">
    <property type="entry name" value="UPF0410 PROTEIN YMGE"/>
    <property type="match status" value="1"/>
</dbReference>
<accession>A0A3A3FWV2</accession>
<comment type="caution">
    <text evidence="8">The sequence shown here is derived from an EMBL/GenBank/DDBJ whole genome shotgun (WGS) entry which is preliminary data.</text>
</comment>
<dbReference type="AlphaFoldDB" id="A0A3A3FWV2"/>
<sequence>MELLWFLLIGLIAGWLASAIVGGGFGVVGDIVVGIVGAFLGGFLFRSLGISAGGGMLGSIIVATVGAIVLILLLRLFKRA</sequence>
<dbReference type="InterPro" id="IPR007341">
    <property type="entry name" value="Transgly_assoc"/>
</dbReference>
<evidence type="ECO:0000256" key="6">
    <source>
        <dbReference type="ARBA" id="ARBA00023136"/>
    </source>
</evidence>
<dbReference type="Pfam" id="PF04226">
    <property type="entry name" value="Transgly_assoc"/>
    <property type="match status" value="1"/>
</dbReference>
<keyword evidence="3" id="KW-1003">Cell membrane</keyword>
<comment type="similarity">
    <text evidence="2">Belongs to the UPF0410 family.</text>
</comment>
<evidence type="ECO:0000256" key="5">
    <source>
        <dbReference type="ARBA" id="ARBA00022989"/>
    </source>
</evidence>
<dbReference type="RefSeq" id="WP_119770054.1">
    <property type="nucleotide sequence ID" value="NZ_QYUO01000001.1"/>
</dbReference>
<evidence type="ECO:0000256" key="1">
    <source>
        <dbReference type="ARBA" id="ARBA00004651"/>
    </source>
</evidence>
<evidence type="ECO:0000256" key="2">
    <source>
        <dbReference type="ARBA" id="ARBA00011006"/>
    </source>
</evidence>
<protein>
    <submittedName>
        <fullName evidence="8">GlsB/YeaQ/YmgE family stress response membrane protein</fullName>
    </submittedName>
</protein>
<feature type="transmembrane region" description="Helical" evidence="7">
    <location>
        <begin position="57"/>
        <end position="77"/>
    </location>
</feature>
<evidence type="ECO:0000313" key="9">
    <source>
        <dbReference type="Proteomes" id="UP000265955"/>
    </source>
</evidence>
<evidence type="ECO:0000313" key="8">
    <source>
        <dbReference type="EMBL" id="RJG00111.1"/>
    </source>
</evidence>
<evidence type="ECO:0000256" key="7">
    <source>
        <dbReference type="SAM" id="Phobius"/>
    </source>
</evidence>
<dbReference type="PANTHER" id="PTHR33884:SF3">
    <property type="entry name" value="UPF0410 PROTEIN YMGE"/>
    <property type="match status" value="1"/>
</dbReference>